<evidence type="ECO:0000256" key="7">
    <source>
        <dbReference type="PIRNR" id="PIRNR004682"/>
    </source>
</evidence>
<evidence type="ECO:0000256" key="3">
    <source>
        <dbReference type="ARBA" id="ARBA00022723"/>
    </source>
</evidence>
<feature type="binding site" evidence="11">
    <location>
        <position position="14"/>
    </location>
    <ligand>
        <name>Mg(2+)</name>
        <dbReference type="ChEBI" id="CHEBI:18420"/>
    </ligand>
</feature>
<feature type="active site" description="Proton donor" evidence="8">
    <location>
        <position position="16"/>
    </location>
</feature>
<feature type="site" description="Stabilizes the phosphoryl group" evidence="10">
    <location>
        <position position="56"/>
    </location>
</feature>
<reference evidence="12 13" key="1">
    <citation type="submission" date="2018-06" db="EMBL/GenBank/DDBJ databases">
        <authorList>
            <consortium name="Pathogen Informatics"/>
            <person name="Doyle S."/>
        </authorList>
    </citation>
    <scope>NUCLEOTIDE SEQUENCE [LARGE SCALE GENOMIC DNA]</scope>
    <source>
        <strain evidence="12 13">NCTC12722</strain>
    </source>
</reference>
<dbReference type="SUPFAM" id="SSF56784">
    <property type="entry name" value="HAD-like"/>
    <property type="match status" value="1"/>
</dbReference>
<keyword evidence="11" id="KW-0460">Magnesium</keyword>
<dbReference type="InterPro" id="IPR006549">
    <property type="entry name" value="HAD-SF_hydro_IIIA"/>
</dbReference>
<feature type="active site" description="Nucleophile" evidence="8">
    <location>
        <position position="14"/>
    </location>
</feature>
<evidence type="ECO:0000256" key="9">
    <source>
        <dbReference type="PIRSR" id="PIRSR004682-2"/>
    </source>
</evidence>
<dbReference type="GO" id="GO:0016791">
    <property type="term" value="F:phosphatase activity"/>
    <property type="evidence" value="ECO:0007669"/>
    <property type="project" value="InterPro"/>
</dbReference>
<gene>
    <name evidence="12" type="primary">gmhB_2</name>
    <name evidence="12" type="ORF">NCTC12722_01469</name>
</gene>
<evidence type="ECO:0000313" key="12">
    <source>
        <dbReference type="EMBL" id="SUU84282.1"/>
    </source>
</evidence>
<evidence type="ECO:0000256" key="10">
    <source>
        <dbReference type="PIRSR" id="PIRSR004682-3"/>
    </source>
</evidence>
<dbReference type="OrthoDB" id="9814110at2"/>
<evidence type="ECO:0000256" key="4">
    <source>
        <dbReference type="ARBA" id="ARBA00022801"/>
    </source>
</evidence>
<dbReference type="AlphaFoldDB" id="A0A380W5T9"/>
<comment type="similarity">
    <text evidence="7">Belongs to the gmhB family.</text>
</comment>
<dbReference type="InterPro" id="IPR023214">
    <property type="entry name" value="HAD_sf"/>
</dbReference>
<dbReference type="EMBL" id="UIGB01000001">
    <property type="protein sequence ID" value="SUU84282.1"/>
    <property type="molecule type" value="Genomic_DNA"/>
</dbReference>
<feature type="binding site" evidence="9">
    <location>
        <begin position="22"/>
        <end position="25"/>
    </location>
    <ligand>
        <name>substrate</name>
    </ligand>
</feature>
<evidence type="ECO:0000256" key="8">
    <source>
        <dbReference type="PIRSR" id="PIRSR004682-1"/>
    </source>
</evidence>
<dbReference type="GO" id="GO:0005737">
    <property type="term" value="C:cytoplasm"/>
    <property type="evidence" value="ECO:0007669"/>
    <property type="project" value="UniProtKB-SubCell"/>
</dbReference>
<dbReference type="InterPro" id="IPR036412">
    <property type="entry name" value="HAD-like_sf"/>
</dbReference>
<dbReference type="InterPro" id="IPR006543">
    <property type="entry name" value="Histidinol-phos"/>
</dbReference>
<dbReference type="Proteomes" id="UP000254343">
    <property type="component" value="Unassembled WGS sequence"/>
</dbReference>
<dbReference type="PIRSF" id="PIRSF004682">
    <property type="entry name" value="GmhB"/>
    <property type="match status" value="1"/>
</dbReference>
<dbReference type="Gene3D" id="3.40.50.1000">
    <property type="entry name" value="HAD superfamily/HAD-like"/>
    <property type="match status" value="1"/>
</dbReference>
<comment type="cofactor">
    <cofactor evidence="11">
        <name>Zn(2+)</name>
        <dbReference type="ChEBI" id="CHEBI:29105"/>
    </cofactor>
</comment>
<evidence type="ECO:0000256" key="6">
    <source>
        <dbReference type="ARBA" id="ARBA00031828"/>
    </source>
</evidence>
<feature type="site" description="Stabilizes the phosphoryl group" evidence="10">
    <location>
        <position position="114"/>
    </location>
</feature>
<feature type="binding site" evidence="9">
    <location>
        <begin position="56"/>
        <end position="59"/>
    </location>
    <ligand>
        <name>substrate</name>
    </ligand>
</feature>
<keyword evidence="2 7" id="KW-0963">Cytoplasm</keyword>
<dbReference type="PANTHER" id="PTHR42891">
    <property type="entry name" value="D-GLYCERO-BETA-D-MANNO-HEPTOSE-1,7-BISPHOSPHATE 7-PHOSPHATASE"/>
    <property type="match status" value="1"/>
</dbReference>
<dbReference type="PANTHER" id="PTHR42891:SF1">
    <property type="entry name" value="D-GLYCERO-BETA-D-MANNO-HEPTOSE-1,7-BISPHOSPHATE 7-PHOSPHATASE"/>
    <property type="match status" value="1"/>
</dbReference>
<evidence type="ECO:0000256" key="2">
    <source>
        <dbReference type="ARBA" id="ARBA00022490"/>
    </source>
</evidence>
<evidence type="ECO:0000313" key="13">
    <source>
        <dbReference type="Proteomes" id="UP000254343"/>
    </source>
</evidence>
<dbReference type="GO" id="GO:0046872">
    <property type="term" value="F:metal ion binding"/>
    <property type="evidence" value="ECO:0007669"/>
    <property type="project" value="UniProtKB-KW"/>
</dbReference>
<comment type="subcellular location">
    <subcellularLocation>
        <location evidence="1 7">Cytoplasm</location>
    </subcellularLocation>
</comment>
<keyword evidence="4 7" id="KW-0378">Hydrolase</keyword>
<dbReference type="CDD" id="cd07503">
    <property type="entry name" value="HAD_HisB-N"/>
    <property type="match status" value="1"/>
</dbReference>
<feature type="binding site" evidence="11">
    <location>
        <position position="140"/>
    </location>
    <ligand>
        <name>Mg(2+)</name>
        <dbReference type="ChEBI" id="CHEBI:18420"/>
    </ligand>
</feature>
<dbReference type="RefSeq" id="WP_002715108.1">
    <property type="nucleotide sequence ID" value="NZ_UFSI01000001.1"/>
</dbReference>
<feature type="binding site" evidence="9">
    <location>
        <begin position="113"/>
        <end position="114"/>
    </location>
    <ligand>
        <name>substrate</name>
    </ligand>
</feature>
<dbReference type="EC" id="3.1.3.-" evidence="7"/>
<name>A0A380W5T9_AFIFE</name>
<dbReference type="GO" id="GO:0005975">
    <property type="term" value="P:carbohydrate metabolic process"/>
    <property type="evidence" value="ECO:0007669"/>
    <property type="project" value="InterPro"/>
</dbReference>
<sequence>MSDTAELRPAAFLDRDGVLNHDDGYIGTRERVRWMPNVAAAIHRLNEAGYLVFVITNQSGVARGLFTEEDVRALHQWMIEELSREGARIDDIRYCPYHIDGSVPEFCGDHPWRKPKPGMIHDLIVHWPVDAERSFVIGDKDSDLEAARAANIAGYLFEGGDIDAFVANILAQQ</sequence>
<accession>A0A380W5T9</accession>
<organism evidence="12 13">
    <name type="scientific">Afipia felis</name>
    <name type="common">Cat scratch disease bacillus</name>
    <dbReference type="NCBI Taxonomy" id="1035"/>
    <lineage>
        <taxon>Bacteria</taxon>
        <taxon>Pseudomonadati</taxon>
        <taxon>Pseudomonadota</taxon>
        <taxon>Alphaproteobacteria</taxon>
        <taxon>Hyphomicrobiales</taxon>
        <taxon>Nitrobacteraceae</taxon>
        <taxon>Afipia</taxon>
    </lineage>
</organism>
<feature type="binding site" evidence="11">
    <location>
        <position position="16"/>
    </location>
    <ligand>
        <name>Mg(2+)</name>
        <dbReference type="ChEBI" id="CHEBI:18420"/>
    </ligand>
</feature>
<feature type="binding site" evidence="9">
    <location>
        <begin position="14"/>
        <end position="16"/>
    </location>
    <ligand>
        <name>substrate</name>
    </ligand>
</feature>
<dbReference type="Pfam" id="PF13242">
    <property type="entry name" value="Hydrolase_like"/>
    <property type="match status" value="1"/>
</dbReference>
<feature type="binding site" evidence="11">
    <location>
        <position position="139"/>
    </location>
    <ligand>
        <name>Mg(2+)</name>
        <dbReference type="ChEBI" id="CHEBI:18420"/>
    </ligand>
</feature>
<protein>
    <recommendedName>
        <fullName evidence="6 7">D,D-heptose 1,7-bisphosphate phosphatase</fullName>
        <ecNumber evidence="7">3.1.3.-</ecNumber>
    </recommendedName>
</protein>
<proteinExistence type="inferred from homology"/>
<comment type="cofactor">
    <cofactor evidence="11">
        <name>Mg(2+)</name>
        <dbReference type="ChEBI" id="CHEBI:18420"/>
    </cofactor>
</comment>
<feature type="site" description="Contributes to substrate recognition" evidence="10">
    <location>
        <position position="113"/>
    </location>
</feature>
<keyword evidence="3 11" id="KW-0479">Metal-binding</keyword>
<keyword evidence="11" id="KW-0862">Zinc</keyword>
<feature type="binding site" evidence="11">
    <location>
        <position position="95"/>
    </location>
    <ligand>
        <name>Zn(2+)</name>
        <dbReference type="ChEBI" id="CHEBI:29105"/>
    </ligand>
</feature>
<feature type="binding site" evidence="9">
    <location>
        <position position="140"/>
    </location>
    <ligand>
        <name>substrate</name>
    </ligand>
</feature>
<dbReference type="InterPro" id="IPR004446">
    <property type="entry name" value="Heptose_bisP_phosphatase"/>
</dbReference>
<dbReference type="NCBIfam" id="TIGR01662">
    <property type="entry name" value="HAD-SF-IIIA"/>
    <property type="match status" value="1"/>
</dbReference>
<dbReference type="NCBIfam" id="TIGR01656">
    <property type="entry name" value="Histidinol-ppas"/>
    <property type="match status" value="1"/>
</dbReference>
<keyword evidence="5 7" id="KW-0119">Carbohydrate metabolism</keyword>
<evidence type="ECO:0000256" key="5">
    <source>
        <dbReference type="ARBA" id="ARBA00023277"/>
    </source>
</evidence>
<evidence type="ECO:0000256" key="11">
    <source>
        <dbReference type="PIRSR" id="PIRSR004682-4"/>
    </source>
</evidence>
<evidence type="ECO:0000256" key="1">
    <source>
        <dbReference type="ARBA" id="ARBA00004496"/>
    </source>
</evidence>